<keyword evidence="1" id="KW-1133">Transmembrane helix</keyword>
<feature type="domain" description="Lnb N-terminal periplasmic" evidence="3">
    <location>
        <begin position="18"/>
        <end position="171"/>
    </location>
</feature>
<feature type="chain" id="PRO_5006599089" evidence="2">
    <location>
        <begin position="19"/>
        <end position="366"/>
    </location>
</feature>
<evidence type="ECO:0000259" key="3">
    <source>
        <dbReference type="Pfam" id="PF13387"/>
    </source>
</evidence>
<protein>
    <submittedName>
        <fullName evidence="5">Uncharacterized protein</fullName>
    </submittedName>
</protein>
<keyword evidence="6" id="KW-1185">Reference proteome</keyword>
<sequence length="366" mass="42698" precursor="true">MQRFLLVIFLFLSLNAWANDKIKISVLTCSAGDELYSAFGHTALRVHNRQTGDDLVYNFGQFDFDTPNFYMKFLQGRLKYRLGIHSYLEFLAKYSSHGRSVVEQEIDMPTAQKKQLVDTLRFLYRPENRYYFYHFMDKNCTTEVRDLIIEALEKKISLTQKPAGITFRQILEHYLSKKPALRAGIDLITGTKLDRELDQLQAMALPYKLMEGIDTLISNGRPVVKKRVNVVSLSKQTNTRGWFYIIVFYLLLVMVWLFISKELFVKVMWVLTALPGILILGLQFFSEHAEFLNNCNLLWMNPLYILLFVNQVRNNKTIFQLFGYFVILALTTRFIVAGLQPFNFVFLPWTVLLILTFLPSLKKNEG</sequence>
<feature type="transmembrane region" description="Helical" evidence="1">
    <location>
        <begin position="241"/>
        <end position="260"/>
    </location>
</feature>
<accession>A0A0S2HUH8</accession>
<proteinExistence type="predicted"/>
<dbReference type="KEGG" id="blq:L21SP5_00053"/>
<keyword evidence="2" id="KW-0732">Signal</keyword>
<dbReference type="Pfam" id="PF25221">
    <property type="entry name" value="5TMH_Lnb"/>
    <property type="match status" value="1"/>
</dbReference>
<dbReference type="Proteomes" id="UP000064893">
    <property type="component" value="Chromosome"/>
</dbReference>
<keyword evidence="1" id="KW-0812">Transmembrane</keyword>
<dbReference type="OrthoDB" id="319167at2"/>
<dbReference type="RefSeq" id="WP_057951373.1">
    <property type="nucleotide sequence ID" value="NZ_CP013118.1"/>
</dbReference>
<feature type="transmembrane region" description="Helical" evidence="1">
    <location>
        <begin position="345"/>
        <end position="361"/>
    </location>
</feature>
<evidence type="ECO:0000313" key="5">
    <source>
        <dbReference type="EMBL" id="ALO13735.1"/>
    </source>
</evidence>
<dbReference type="InterPro" id="IPR025178">
    <property type="entry name" value="Lnb_N"/>
</dbReference>
<gene>
    <name evidence="5" type="ORF">L21SP5_00053</name>
</gene>
<keyword evidence="1" id="KW-0472">Membrane</keyword>
<dbReference type="EMBL" id="CP013118">
    <property type="protein sequence ID" value="ALO13735.1"/>
    <property type="molecule type" value="Genomic_DNA"/>
</dbReference>
<evidence type="ECO:0000313" key="6">
    <source>
        <dbReference type="Proteomes" id="UP000064893"/>
    </source>
</evidence>
<name>A0A0S2HUH8_9BACT</name>
<organism evidence="5 6">
    <name type="scientific">Salinivirga cyanobacteriivorans</name>
    <dbReference type="NCBI Taxonomy" id="1307839"/>
    <lineage>
        <taxon>Bacteria</taxon>
        <taxon>Pseudomonadati</taxon>
        <taxon>Bacteroidota</taxon>
        <taxon>Bacteroidia</taxon>
        <taxon>Bacteroidales</taxon>
        <taxon>Salinivirgaceae</taxon>
        <taxon>Salinivirga</taxon>
    </lineage>
</organism>
<feature type="domain" description="Lnb-like transmembrane" evidence="4">
    <location>
        <begin position="245"/>
        <end position="356"/>
    </location>
</feature>
<evidence type="ECO:0000256" key="1">
    <source>
        <dbReference type="SAM" id="Phobius"/>
    </source>
</evidence>
<dbReference type="Pfam" id="PF13387">
    <property type="entry name" value="Lnb_N"/>
    <property type="match status" value="1"/>
</dbReference>
<evidence type="ECO:0000259" key="4">
    <source>
        <dbReference type="Pfam" id="PF25221"/>
    </source>
</evidence>
<feature type="signal peptide" evidence="2">
    <location>
        <begin position="1"/>
        <end position="18"/>
    </location>
</feature>
<reference evidence="5 6" key="1">
    <citation type="submission" date="2015-11" db="EMBL/GenBank/DDBJ databases">
        <title>Description and complete genome sequence of a novel strain predominating in hypersaline microbial mats and representing a new family of the Bacteriodetes phylum.</title>
        <authorList>
            <person name="Spring S."/>
            <person name="Bunk B."/>
            <person name="Sproer C."/>
            <person name="Klenk H.-P."/>
        </authorList>
    </citation>
    <scope>NUCLEOTIDE SEQUENCE [LARGE SCALE GENOMIC DNA]</scope>
    <source>
        <strain evidence="5 6">L21-Spi-D4</strain>
    </source>
</reference>
<dbReference type="PATRIC" id="fig|1307839.3.peg.51"/>
<feature type="transmembrane region" description="Helical" evidence="1">
    <location>
        <begin position="267"/>
        <end position="285"/>
    </location>
</feature>
<evidence type="ECO:0000256" key="2">
    <source>
        <dbReference type="SAM" id="SignalP"/>
    </source>
</evidence>
<dbReference type="STRING" id="1307839.L21SP5_00053"/>
<feature type="transmembrane region" description="Helical" evidence="1">
    <location>
        <begin position="321"/>
        <end position="339"/>
    </location>
</feature>
<dbReference type="AlphaFoldDB" id="A0A0S2HUH8"/>
<dbReference type="InterPro" id="IPR057436">
    <property type="entry name" value="5TMH_Lnb"/>
</dbReference>